<gene>
    <name evidence="1" type="ORF">SPELUC_LOCUS7000</name>
</gene>
<feature type="non-terminal residue" evidence="1">
    <location>
        <position position="1"/>
    </location>
</feature>
<proteinExistence type="predicted"/>
<organism evidence="1 2">
    <name type="scientific">Cetraspora pellucida</name>
    <dbReference type="NCBI Taxonomy" id="1433469"/>
    <lineage>
        <taxon>Eukaryota</taxon>
        <taxon>Fungi</taxon>
        <taxon>Fungi incertae sedis</taxon>
        <taxon>Mucoromycota</taxon>
        <taxon>Glomeromycotina</taxon>
        <taxon>Glomeromycetes</taxon>
        <taxon>Diversisporales</taxon>
        <taxon>Gigasporaceae</taxon>
        <taxon>Cetraspora</taxon>
    </lineage>
</organism>
<dbReference type="EMBL" id="CAJVPW010008857">
    <property type="protein sequence ID" value="CAG8597938.1"/>
    <property type="molecule type" value="Genomic_DNA"/>
</dbReference>
<sequence length="155" mass="18055">IQHAGVLEHVALQRWVFGCYQDYNAALRHELRKLASEFIRKLTKMKQPTIQQISEYITERNWAAFLKCYMDVTDIQRMFRDCQALQVSINRDDSGESLQENFSDSECLLSDKSQYTNDLEYNSSIASDSLVAVISCQLQKKLNYKQKKKKTSTKL</sequence>
<comment type="caution">
    <text evidence="1">The sequence shown here is derived from an EMBL/GenBank/DDBJ whole genome shotgun (WGS) entry which is preliminary data.</text>
</comment>
<protein>
    <submittedName>
        <fullName evidence="1">2777_t:CDS:1</fullName>
    </submittedName>
</protein>
<name>A0ACA9MN79_9GLOM</name>
<dbReference type="Proteomes" id="UP000789366">
    <property type="component" value="Unassembled WGS sequence"/>
</dbReference>
<accession>A0ACA9MN79</accession>
<evidence type="ECO:0000313" key="1">
    <source>
        <dbReference type="EMBL" id="CAG8597938.1"/>
    </source>
</evidence>
<keyword evidence="2" id="KW-1185">Reference proteome</keyword>
<reference evidence="1" key="1">
    <citation type="submission" date="2021-06" db="EMBL/GenBank/DDBJ databases">
        <authorList>
            <person name="Kallberg Y."/>
            <person name="Tangrot J."/>
            <person name="Rosling A."/>
        </authorList>
    </citation>
    <scope>NUCLEOTIDE SEQUENCE</scope>
    <source>
        <strain evidence="1">28 12/20/2015</strain>
    </source>
</reference>
<evidence type="ECO:0000313" key="2">
    <source>
        <dbReference type="Proteomes" id="UP000789366"/>
    </source>
</evidence>